<proteinExistence type="predicted"/>
<sequence>MNKSPEKSVSCSSGLTIRQKRNSSNKLKVLKGDSRPCKARTIYYCKELLEDACVRGGAAFRPETGKEGRVHGGMSLLEAALKAEKEGLFGADGYVYDPSPLESGLASVSVSGTEKRVHGGNLLALLAGNGGHDGFRN</sequence>
<gene>
    <name evidence="1" type="ORF">FCM35_KLT15853</name>
</gene>
<organism evidence="1 2">
    <name type="scientific">Carex littledalei</name>
    <dbReference type="NCBI Taxonomy" id="544730"/>
    <lineage>
        <taxon>Eukaryota</taxon>
        <taxon>Viridiplantae</taxon>
        <taxon>Streptophyta</taxon>
        <taxon>Embryophyta</taxon>
        <taxon>Tracheophyta</taxon>
        <taxon>Spermatophyta</taxon>
        <taxon>Magnoliopsida</taxon>
        <taxon>Liliopsida</taxon>
        <taxon>Poales</taxon>
        <taxon>Cyperaceae</taxon>
        <taxon>Cyperoideae</taxon>
        <taxon>Cariceae</taxon>
        <taxon>Carex</taxon>
        <taxon>Carex subgen. Euthyceras</taxon>
    </lineage>
</organism>
<evidence type="ECO:0000313" key="2">
    <source>
        <dbReference type="Proteomes" id="UP000623129"/>
    </source>
</evidence>
<dbReference type="EMBL" id="SWLB01000003">
    <property type="protein sequence ID" value="KAF3340082.1"/>
    <property type="molecule type" value="Genomic_DNA"/>
</dbReference>
<name>A0A833RFC9_9POAL</name>
<keyword evidence="2" id="KW-1185">Reference proteome</keyword>
<comment type="caution">
    <text evidence="1">The sequence shown here is derived from an EMBL/GenBank/DDBJ whole genome shotgun (WGS) entry which is preliminary data.</text>
</comment>
<evidence type="ECO:0000313" key="1">
    <source>
        <dbReference type="EMBL" id="KAF3340082.1"/>
    </source>
</evidence>
<reference evidence="1" key="1">
    <citation type="submission" date="2020-01" db="EMBL/GenBank/DDBJ databases">
        <title>Genome sequence of Kobresia littledalei, the first chromosome-level genome in the family Cyperaceae.</title>
        <authorList>
            <person name="Qu G."/>
        </authorList>
    </citation>
    <scope>NUCLEOTIDE SEQUENCE</scope>
    <source>
        <strain evidence="1">C.B.Clarke</strain>
        <tissue evidence="1">Leaf</tissue>
    </source>
</reference>
<dbReference type="Proteomes" id="UP000623129">
    <property type="component" value="Unassembled WGS sequence"/>
</dbReference>
<accession>A0A833RFC9</accession>
<dbReference type="AlphaFoldDB" id="A0A833RFC9"/>
<protein>
    <submittedName>
        <fullName evidence="1">Uncharacterized protein</fullName>
    </submittedName>
</protein>